<evidence type="ECO:0000313" key="2">
    <source>
        <dbReference type="EMBL" id="KYP48838.1"/>
    </source>
</evidence>
<name>A0A151S248_CAJCA</name>
<sequence length="66" mass="7722">MPPMFFSVAFTAVPLMLYIPPVRSLNLFVETIEDFARESRVYTNRIIPHLRAAWSRVMSFGLFNTR</sequence>
<protein>
    <submittedName>
        <fullName evidence="2">Uncharacterized protein</fullName>
    </submittedName>
</protein>
<dbReference type="PANTHER" id="PTHR36616">
    <property type="entry name" value="BNAC07G32700D PROTEIN"/>
    <property type="match status" value="1"/>
</dbReference>
<gene>
    <name evidence="2" type="ORF">KK1_029481</name>
</gene>
<dbReference type="Proteomes" id="UP000075243">
    <property type="component" value="Unassembled WGS sequence"/>
</dbReference>
<dbReference type="OMA" id="HTSRIYP"/>
<accession>A0A151S248</accession>
<feature type="chain" id="PRO_5007588255" evidence="1">
    <location>
        <begin position="25"/>
        <end position="66"/>
    </location>
</feature>
<evidence type="ECO:0000256" key="1">
    <source>
        <dbReference type="SAM" id="SignalP"/>
    </source>
</evidence>
<dbReference type="Gramene" id="C.cajan_28763.t">
    <property type="protein sequence ID" value="C.cajan_28763.t.cds1"/>
    <property type="gene ID" value="C.cajan_28763"/>
</dbReference>
<dbReference type="AlphaFoldDB" id="A0A151S248"/>
<organism evidence="2 3">
    <name type="scientific">Cajanus cajan</name>
    <name type="common">Pigeon pea</name>
    <name type="synonym">Cajanus indicus</name>
    <dbReference type="NCBI Taxonomy" id="3821"/>
    <lineage>
        <taxon>Eukaryota</taxon>
        <taxon>Viridiplantae</taxon>
        <taxon>Streptophyta</taxon>
        <taxon>Embryophyta</taxon>
        <taxon>Tracheophyta</taxon>
        <taxon>Spermatophyta</taxon>
        <taxon>Magnoliopsida</taxon>
        <taxon>eudicotyledons</taxon>
        <taxon>Gunneridae</taxon>
        <taxon>Pentapetalae</taxon>
        <taxon>rosids</taxon>
        <taxon>fabids</taxon>
        <taxon>Fabales</taxon>
        <taxon>Fabaceae</taxon>
        <taxon>Papilionoideae</taxon>
        <taxon>50 kb inversion clade</taxon>
        <taxon>NPAAA clade</taxon>
        <taxon>indigoferoid/millettioid clade</taxon>
        <taxon>Phaseoleae</taxon>
        <taxon>Cajanus</taxon>
    </lineage>
</organism>
<dbReference type="STRING" id="3821.A0A151S248"/>
<keyword evidence="3" id="KW-1185">Reference proteome</keyword>
<evidence type="ECO:0000313" key="3">
    <source>
        <dbReference type="Proteomes" id="UP000075243"/>
    </source>
</evidence>
<keyword evidence="1" id="KW-0732">Signal</keyword>
<reference evidence="2" key="1">
    <citation type="journal article" date="2012" name="Nat. Biotechnol.">
        <title>Draft genome sequence of pigeonpea (Cajanus cajan), an orphan legume crop of resource-poor farmers.</title>
        <authorList>
            <person name="Varshney R.K."/>
            <person name="Chen W."/>
            <person name="Li Y."/>
            <person name="Bharti A.K."/>
            <person name="Saxena R.K."/>
            <person name="Schlueter J.A."/>
            <person name="Donoghue M.T."/>
            <person name="Azam S."/>
            <person name="Fan G."/>
            <person name="Whaley A.M."/>
            <person name="Farmer A.D."/>
            <person name="Sheridan J."/>
            <person name="Iwata A."/>
            <person name="Tuteja R."/>
            <person name="Penmetsa R.V."/>
            <person name="Wu W."/>
            <person name="Upadhyaya H.D."/>
            <person name="Yang S.P."/>
            <person name="Shah T."/>
            <person name="Saxena K.B."/>
            <person name="Michael T."/>
            <person name="McCombie W.R."/>
            <person name="Yang B."/>
            <person name="Zhang G."/>
            <person name="Yang H."/>
            <person name="Wang J."/>
            <person name="Spillane C."/>
            <person name="Cook D.R."/>
            <person name="May G.D."/>
            <person name="Xu X."/>
            <person name="Jackson S.A."/>
        </authorList>
    </citation>
    <scope>NUCLEOTIDE SEQUENCE [LARGE SCALE GENOMIC DNA]</scope>
</reference>
<feature type="signal peptide" evidence="1">
    <location>
        <begin position="1"/>
        <end position="24"/>
    </location>
</feature>
<proteinExistence type="predicted"/>
<dbReference type="PANTHER" id="PTHR36616:SF4">
    <property type="entry name" value="OS03G0174800 PROTEIN"/>
    <property type="match status" value="1"/>
</dbReference>
<dbReference type="EMBL" id="KQ483490">
    <property type="protein sequence ID" value="KYP48838.1"/>
    <property type="molecule type" value="Genomic_DNA"/>
</dbReference>